<dbReference type="STRING" id="252246.SAMN05421799_102201"/>
<reference evidence="8" key="1">
    <citation type="submission" date="2017-01" db="EMBL/GenBank/DDBJ databases">
        <authorList>
            <person name="Varghese N."/>
            <person name="Submissions S."/>
        </authorList>
    </citation>
    <scope>NUCLEOTIDE SEQUENCE [LARGE SCALE GENOMIC DNA]</scope>
    <source>
        <strain evidence="8">DSM 16176</strain>
    </source>
</reference>
<sequence>MRCLLLYASFGDGHVQVARALAEALQRELGAEVAAVDTFRQTNEWLARMNERLFEWTTRYAPALYGWSYDWTRNLSIRHPLWAALARFSRRAAWQAVEHTEPDVIVQLFPDHALAELPPGRRPLVAVVLTDFAVHSRWIHANADLVVVPTDEAAHHVRRLRGDVAVEVGGIPVRDQFRRCRLPRTAGRRRIVLLAGGRGVFPQYEGVLERLVRHFPGHEIQVMCGRNARMHERVRAFAERMGHSNICPVGFTEDVASYLQQADFVIAKAGGVTIAECLASGTPMIFYKPLPGQERENARCLERLGAGRIAGSLADLDRLFAEGAGDIAGAMRRRALELGKPGAASYVAACLARHWARRRGCSPAGASDAARLVLQERG</sequence>
<dbReference type="EMBL" id="FTOO01000002">
    <property type="protein sequence ID" value="SIS65346.1"/>
    <property type="molecule type" value="Genomic_DNA"/>
</dbReference>
<gene>
    <name evidence="7" type="ORF">SAMN05421799_102201</name>
</gene>
<dbReference type="GO" id="GO:0016758">
    <property type="term" value="F:hexosyltransferase activity"/>
    <property type="evidence" value="ECO:0007669"/>
    <property type="project" value="InterPro"/>
</dbReference>
<keyword evidence="3" id="KW-0328">Glycosyltransferase</keyword>
<comment type="subcellular location">
    <subcellularLocation>
        <location evidence="1">Membrane</location>
    </subcellularLocation>
</comment>
<evidence type="ECO:0000256" key="3">
    <source>
        <dbReference type="ARBA" id="ARBA00022676"/>
    </source>
</evidence>
<dbReference type="InterPro" id="IPR009695">
    <property type="entry name" value="Diacylglyc_glucosyltr_N"/>
</dbReference>
<evidence type="ECO:0000313" key="7">
    <source>
        <dbReference type="EMBL" id="SIS65346.1"/>
    </source>
</evidence>
<protein>
    <submittedName>
        <fullName evidence="7">Processive 1,2-diacylglycerol beta-glucosyltransferase</fullName>
    </submittedName>
</protein>
<dbReference type="Proteomes" id="UP000186156">
    <property type="component" value="Unassembled WGS sequence"/>
</dbReference>
<organism evidence="7 8">
    <name type="scientific">Alicyclobacillus vulcanalis</name>
    <dbReference type="NCBI Taxonomy" id="252246"/>
    <lineage>
        <taxon>Bacteria</taxon>
        <taxon>Bacillati</taxon>
        <taxon>Bacillota</taxon>
        <taxon>Bacilli</taxon>
        <taxon>Bacillales</taxon>
        <taxon>Alicyclobacillaceae</taxon>
        <taxon>Alicyclobacillus</taxon>
    </lineage>
</organism>
<comment type="similarity">
    <text evidence="2">Belongs to the glycosyltransferase 28 family.</text>
</comment>
<dbReference type="Pfam" id="PF04101">
    <property type="entry name" value="Glyco_tran_28_C"/>
    <property type="match status" value="1"/>
</dbReference>
<evidence type="ECO:0000256" key="4">
    <source>
        <dbReference type="ARBA" id="ARBA00022679"/>
    </source>
</evidence>
<evidence type="ECO:0000259" key="6">
    <source>
        <dbReference type="Pfam" id="PF06925"/>
    </source>
</evidence>
<feature type="domain" description="Diacylglycerol glucosyltransferase N-terminal" evidence="6">
    <location>
        <begin position="14"/>
        <end position="173"/>
    </location>
</feature>
<dbReference type="PANTHER" id="PTHR43025">
    <property type="entry name" value="MONOGALACTOSYLDIACYLGLYCEROL SYNTHASE"/>
    <property type="match status" value="1"/>
</dbReference>
<name>A0A1N7KV18_9BACL</name>
<keyword evidence="4 7" id="KW-0808">Transferase</keyword>
<evidence type="ECO:0000256" key="1">
    <source>
        <dbReference type="ARBA" id="ARBA00004370"/>
    </source>
</evidence>
<dbReference type="Pfam" id="PF06925">
    <property type="entry name" value="MGDG_synth"/>
    <property type="match status" value="1"/>
</dbReference>
<feature type="domain" description="Glycosyl transferase family 28 C-terminal" evidence="5">
    <location>
        <begin position="220"/>
        <end position="309"/>
    </location>
</feature>
<dbReference type="InterPro" id="IPR007235">
    <property type="entry name" value="Glyco_trans_28_C"/>
</dbReference>
<evidence type="ECO:0000259" key="5">
    <source>
        <dbReference type="Pfam" id="PF04101"/>
    </source>
</evidence>
<keyword evidence="8" id="KW-1185">Reference proteome</keyword>
<proteinExistence type="inferred from homology"/>
<dbReference type="Gene3D" id="3.40.50.2000">
    <property type="entry name" value="Glycogen Phosphorylase B"/>
    <property type="match status" value="1"/>
</dbReference>
<dbReference type="InterPro" id="IPR050519">
    <property type="entry name" value="Glycosyltransf_28_UgtP"/>
</dbReference>
<dbReference type="GO" id="GO:0016020">
    <property type="term" value="C:membrane"/>
    <property type="evidence" value="ECO:0007669"/>
    <property type="project" value="UniProtKB-SubCell"/>
</dbReference>
<evidence type="ECO:0000256" key="2">
    <source>
        <dbReference type="ARBA" id="ARBA00006962"/>
    </source>
</evidence>
<dbReference type="SUPFAM" id="SSF53756">
    <property type="entry name" value="UDP-Glycosyltransferase/glycogen phosphorylase"/>
    <property type="match status" value="1"/>
</dbReference>
<dbReference type="AlphaFoldDB" id="A0A1N7KV18"/>
<evidence type="ECO:0000313" key="8">
    <source>
        <dbReference type="Proteomes" id="UP000186156"/>
    </source>
</evidence>
<dbReference type="OrthoDB" id="9815663at2"/>
<dbReference type="PANTHER" id="PTHR43025:SF3">
    <property type="entry name" value="MONOGALACTOSYLDIACYLGLYCEROL SYNTHASE 1, CHLOROPLASTIC"/>
    <property type="match status" value="1"/>
</dbReference>
<accession>A0A1N7KV18</accession>
<dbReference type="GO" id="GO:0009247">
    <property type="term" value="P:glycolipid biosynthetic process"/>
    <property type="evidence" value="ECO:0007669"/>
    <property type="project" value="InterPro"/>
</dbReference>